<dbReference type="STRING" id="34027.SAMN05421829_110138"/>
<reference evidence="2" key="1">
    <citation type="submission" date="2017-01" db="EMBL/GenBank/DDBJ databases">
        <authorList>
            <person name="Varghese N."/>
            <person name="Submissions S."/>
        </authorList>
    </citation>
    <scope>NUCLEOTIDE SEQUENCE [LARGE SCALE GENOMIC DNA]</scope>
    <source>
        <strain evidence="2">ATCC 51758</strain>
    </source>
</reference>
<dbReference type="InterPro" id="IPR007709">
    <property type="entry name" value="N-FG_amidohydro"/>
</dbReference>
<dbReference type="SUPFAM" id="SSF53187">
    <property type="entry name" value="Zn-dependent exopeptidases"/>
    <property type="match status" value="1"/>
</dbReference>
<dbReference type="EMBL" id="FTMD01000010">
    <property type="protein sequence ID" value="SIR15657.1"/>
    <property type="molecule type" value="Genomic_DNA"/>
</dbReference>
<protein>
    <submittedName>
        <fullName evidence="1">Predicted N-formylglutamate amidohydrolase</fullName>
    </submittedName>
</protein>
<dbReference type="Proteomes" id="UP000186819">
    <property type="component" value="Unassembled WGS sequence"/>
</dbReference>
<evidence type="ECO:0000313" key="2">
    <source>
        <dbReference type="Proteomes" id="UP000186819"/>
    </source>
</evidence>
<accession>A0A1N6YM72</accession>
<gene>
    <name evidence="1" type="ORF">SAMN05421829_110138</name>
</gene>
<organism evidence="1 2">
    <name type="scientific">Aromatoleum tolulyticum</name>
    <dbReference type="NCBI Taxonomy" id="34027"/>
    <lineage>
        <taxon>Bacteria</taxon>
        <taxon>Pseudomonadati</taxon>
        <taxon>Pseudomonadota</taxon>
        <taxon>Betaproteobacteria</taxon>
        <taxon>Rhodocyclales</taxon>
        <taxon>Rhodocyclaceae</taxon>
        <taxon>Aromatoleum</taxon>
    </lineage>
</organism>
<keyword evidence="2" id="KW-1185">Reference proteome</keyword>
<keyword evidence="1" id="KW-0378">Hydrolase</keyword>
<evidence type="ECO:0000313" key="1">
    <source>
        <dbReference type="EMBL" id="SIR15657.1"/>
    </source>
</evidence>
<dbReference type="Pfam" id="PF05013">
    <property type="entry name" value="FGase"/>
    <property type="match status" value="1"/>
</dbReference>
<dbReference type="AlphaFoldDB" id="A0A1N6YM72"/>
<dbReference type="OrthoDB" id="9815326at2"/>
<name>A0A1N6YM72_9RHOO</name>
<dbReference type="GO" id="GO:0016787">
    <property type="term" value="F:hydrolase activity"/>
    <property type="evidence" value="ECO:0007669"/>
    <property type="project" value="UniProtKB-KW"/>
</dbReference>
<dbReference type="Gene3D" id="3.40.630.40">
    <property type="entry name" value="Zn-dependent exopeptidases"/>
    <property type="match status" value="1"/>
</dbReference>
<proteinExistence type="predicted"/>
<sequence length="242" mass="27070">MTGAGNGHSFLITCEHGGNRVPPRYRDCLAGHEALLASHRGYDPGALAMARDLAHELQASLIYATTSRLLVDLNRTRGHPGLHCETIRAQPEATRCEIIDRYYLPFRTRAERLIAAEVAAGRRVIHVSSHSFTPVLDGVVRRADVGLLYDPSRPGETALCAEWLACLRRRSPALTVRRNYPYTGKSDGLTAYLRRCFPAELYVGVELELNQRLIRPRQRAWRDLRADVVAALREALGRPAPR</sequence>